<dbReference type="InterPro" id="IPR008915">
    <property type="entry name" value="Peptidase_M50"/>
</dbReference>
<evidence type="ECO:0000256" key="4">
    <source>
        <dbReference type="ARBA" id="ARBA00022670"/>
    </source>
</evidence>
<dbReference type="Pfam" id="PF02163">
    <property type="entry name" value="Peptidase_M50"/>
    <property type="match status" value="1"/>
</dbReference>
<evidence type="ECO:0000256" key="8">
    <source>
        <dbReference type="ARBA" id="ARBA00022989"/>
    </source>
</evidence>
<sequence length="432" mass="47412">MKLDDNVMKGGFPLPFPNLDSIESILAIIIVFGVLVFVHELGHFLLAKRAGILCREFALGMGPKIFSIKRGETEYTLRLLPIGGMVRMAGEDPELDILKPHMEVSVERDAVGKVTRILLDKTDSGSVNGTIVRYDLEHQLTLTLNVDGEEQTFSVHPQAHLVKDGQEVQIAPYNRQFRGKTVSERFLAIFAGPAANFLLAFLLFVAIGLSYGVPSNVPYLGEVRPGGPAAQAGLMQGDRVIAIQGQPVSTWKEIVQIVSQSPDKELLFDIERNGQRKSVKVRIYNDNNVGKIMVTQTLTYAPGEVLKYGAVSTYEFTAMILKSLGMLFTGAVGLNDLSGPVGIFKMTGEFAQQGLAVLLKWAAVLSINLGLFNLLPLPALDGGRLAFLLVEALRGRPVDPHKEGMVHFLGFAFLMLLILVVTWNDLQRLFLQ</sequence>
<feature type="transmembrane region" description="Helical" evidence="11">
    <location>
        <begin position="355"/>
        <end position="375"/>
    </location>
</feature>
<feature type="transmembrane region" description="Helical" evidence="11">
    <location>
        <begin position="25"/>
        <end position="46"/>
    </location>
</feature>
<evidence type="ECO:0000256" key="2">
    <source>
        <dbReference type="ARBA" id="ARBA00004141"/>
    </source>
</evidence>
<reference evidence="13" key="1">
    <citation type="submission" date="2023-07" db="EMBL/GenBank/DDBJ databases">
        <authorList>
            <person name="Ivanov I."/>
            <person name="Teneva D."/>
            <person name="Stoikov I."/>
        </authorList>
    </citation>
    <scope>NUCLEOTIDE SEQUENCE</scope>
    <source>
        <strain evidence="13">4475</strain>
    </source>
</reference>
<dbReference type="EC" id="3.4.24.-" evidence="11"/>
<evidence type="ECO:0000256" key="11">
    <source>
        <dbReference type="RuleBase" id="RU362031"/>
    </source>
</evidence>
<feature type="transmembrane region" description="Helical" evidence="11">
    <location>
        <begin position="186"/>
        <end position="211"/>
    </location>
</feature>
<gene>
    <name evidence="13" type="primary">rseP</name>
    <name evidence="13" type="ORF">BSPP4475_09090</name>
</gene>
<evidence type="ECO:0000256" key="3">
    <source>
        <dbReference type="ARBA" id="ARBA00007931"/>
    </source>
</evidence>
<feature type="domain" description="PDZ" evidence="12">
    <location>
        <begin position="207"/>
        <end position="267"/>
    </location>
</feature>
<dbReference type="EMBL" id="OY569118">
    <property type="protein sequence ID" value="CAJ1002471.1"/>
    <property type="molecule type" value="Genomic_DNA"/>
</dbReference>
<dbReference type="Pfam" id="PF17820">
    <property type="entry name" value="PDZ_6"/>
    <property type="match status" value="1"/>
</dbReference>
<evidence type="ECO:0000256" key="7">
    <source>
        <dbReference type="ARBA" id="ARBA00022833"/>
    </source>
</evidence>
<comment type="similarity">
    <text evidence="3 11">Belongs to the peptidase M50B family.</text>
</comment>
<keyword evidence="10 11" id="KW-0472">Membrane</keyword>
<dbReference type="InterPro" id="IPR004387">
    <property type="entry name" value="Pept_M50_Zn"/>
</dbReference>
<dbReference type="InterPro" id="IPR001478">
    <property type="entry name" value="PDZ"/>
</dbReference>
<keyword evidence="6 11" id="KW-0378">Hydrolase</keyword>
<dbReference type="Gene3D" id="2.30.42.10">
    <property type="match status" value="1"/>
</dbReference>
<keyword evidence="7 11" id="KW-0862">Zinc</keyword>
<dbReference type="CDD" id="cd23081">
    <property type="entry name" value="cpPDZ_EcRseP-like"/>
    <property type="match status" value="1"/>
</dbReference>
<keyword evidence="8 11" id="KW-1133">Transmembrane helix</keyword>
<dbReference type="KEGG" id="bayd:BSPP4475_09090"/>
<evidence type="ECO:0000259" key="12">
    <source>
        <dbReference type="PROSITE" id="PS50106"/>
    </source>
</evidence>
<dbReference type="CDD" id="cd06163">
    <property type="entry name" value="S2P-M50_PDZ_RseP-like"/>
    <property type="match status" value="1"/>
</dbReference>
<evidence type="ECO:0000256" key="10">
    <source>
        <dbReference type="ARBA" id="ARBA00023136"/>
    </source>
</evidence>
<dbReference type="PANTHER" id="PTHR42837">
    <property type="entry name" value="REGULATOR OF SIGMA-E PROTEASE RSEP"/>
    <property type="match status" value="1"/>
</dbReference>
<dbReference type="PROSITE" id="PS50106">
    <property type="entry name" value="PDZ"/>
    <property type="match status" value="1"/>
</dbReference>
<dbReference type="InterPro" id="IPR041489">
    <property type="entry name" value="PDZ_6"/>
</dbReference>
<dbReference type="GO" id="GO:0046872">
    <property type="term" value="F:metal ion binding"/>
    <property type="evidence" value="ECO:0007669"/>
    <property type="project" value="UniProtKB-KW"/>
</dbReference>
<organism evidence="13 14">
    <name type="scientific">Brevibacillus aydinogluensis</name>
    <dbReference type="NCBI Taxonomy" id="927786"/>
    <lineage>
        <taxon>Bacteria</taxon>
        <taxon>Bacillati</taxon>
        <taxon>Bacillota</taxon>
        <taxon>Bacilli</taxon>
        <taxon>Bacillales</taxon>
        <taxon>Paenibacillaceae</taxon>
        <taxon>Brevibacillus</taxon>
    </lineage>
</organism>
<dbReference type="GO" id="GO:0004222">
    <property type="term" value="F:metalloendopeptidase activity"/>
    <property type="evidence" value="ECO:0007669"/>
    <property type="project" value="InterPro"/>
</dbReference>
<name>A0AA48RHD0_9BACL</name>
<accession>A0AA48RHD0</accession>
<proteinExistence type="inferred from homology"/>
<evidence type="ECO:0000313" key="13">
    <source>
        <dbReference type="EMBL" id="CAJ1002471.1"/>
    </source>
</evidence>
<evidence type="ECO:0000256" key="5">
    <source>
        <dbReference type="ARBA" id="ARBA00022692"/>
    </source>
</evidence>
<comment type="subcellular location">
    <subcellularLocation>
        <location evidence="2">Membrane</location>
        <topology evidence="2">Multi-pass membrane protein</topology>
    </subcellularLocation>
</comment>
<dbReference type="SUPFAM" id="SSF50156">
    <property type="entry name" value="PDZ domain-like"/>
    <property type="match status" value="1"/>
</dbReference>
<dbReference type="SMART" id="SM00228">
    <property type="entry name" value="PDZ"/>
    <property type="match status" value="1"/>
</dbReference>
<comment type="cofactor">
    <cofactor evidence="1 11">
        <name>Zn(2+)</name>
        <dbReference type="ChEBI" id="CHEBI:29105"/>
    </cofactor>
</comment>
<dbReference type="Proteomes" id="UP001189619">
    <property type="component" value="Chromosome"/>
</dbReference>
<evidence type="ECO:0000256" key="9">
    <source>
        <dbReference type="ARBA" id="ARBA00023049"/>
    </source>
</evidence>
<keyword evidence="4" id="KW-0645">Protease</keyword>
<feature type="transmembrane region" description="Helical" evidence="11">
    <location>
        <begin position="316"/>
        <end position="334"/>
    </location>
</feature>
<evidence type="ECO:0000256" key="6">
    <source>
        <dbReference type="ARBA" id="ARBA00022801"/>
    </source>
</evidence>
<dbReference type="AlphaFoldDB" id="A0AA48RHD0"/>
<feature type="transmembrane region" description="Helical" evidence="11">
    <location>
        <begin position="404"/>
        <end position="423"/>
    </location>
</feature>
<keyword evidence="5 11" id="KW-0812">Transmembrane</keyword>
<dbReference type="GO" id="GO:0016020">
    <property type="term" value="C:membrane"/>
    <property type="evidence" value="ECO:0007669"/>
    <property type="project" value="UniProtKB-SubCell"/>
</dbReference>
<evidence type="ECO:0000256" key="1">
    <source>
        <dbReference type="ARBA" id="ARBA00001947"/>
    </source>
</evidence>
<keyword evidence="9 11" id="KW-0482">Metalloprotease</keyword>
<protein>
    <recommendedName>
        <fullName evidence="11">Zinc metalloprotease</fullName>
        <ecNumber evidence="11">3.4.24.-</ecNumber>
    </recommendedName>
</protein>
<evidence type="ECO:0000313" key="14">
    <source>
        <dbReference type="Proteomes" id="UP001189619"/>
    </source>
</evidence>
<dbReference type="InterPro" id="IPR036034">
    <property type="entry name" value="PDZ_sf"/>
</dbReference>
<keyword evidence="14" id="KW-1185">Reference proteome</keyword>
<dbReference type="PANTHER" id="PTHR42837:SF2">
    <property type="entry name" value="MEMBRANE METALLOPROTEASE ARASP2, CHLOROPLASTIC-RELATED"/>
    <property type="match status" value="1"/>
</dbReference>
<dbReference type="NCBIfam" id="TIGR00054">
    <property type="entry name" value="RIP metalloprotease RseP"/>
    <property type="match status" value="1"/>
</dbReference>
<dbReference type="GO" id="GO:0006508">
    <property type="term" value="P:proteolysis"/>
    <property type="evidence" value="ECO:0007669"/>
    <property type="project" value="UniProtKB-KW"/>
</dbReference>
<keyword evidence="11" id="KW-0479">Metal-binding</keyword>